<protein>
    <submittedName>
        <fullName evidence="2">Uncharacterized protein</fullName>
    </submittedName>
</protein>
<evidence type="ECO:0000313" key="3">
    <source>
        <dbReference type="Proteomes" id="UP000801864"/>
    </source>
</evidence>
<keyword evidence="3" id="KW-1185">Reference proteome</keyword>
<name>A0A9P4X5K2_9HYPO</name>
<dbReference type="EMBL" id="QLNT01000026">
    <property type="protein sequence ID" value="KAF3058739.1"/>
    <property type="molecule type" value="Genomic_DNA"/>
</dbReference>
<sequence length="70" mass="7921">MAISGRMWRRRICVVTDLSDLVGSDSSRRQAPPPIGQKLLDRKRPTFTSPSFDLVDSALRPRCIARVPNR</sequence>
<gene>
    <name evidence="2" type="ORF">CFAM422_011837</name>
</gene>
<evidence type="ECO:0000256" key="1">
    <source>
        <dbReference type="SAM" id="MobiDB-lite"/>
    </source>
</evidence>
<organism evidence="2 3">
    <name type="scientific">Trichoderma lentiforme</name>
    <dbReference type="NCBI Taxonomy" id="1567552"/>
    <lineage>
        <taxon>Eukaryota</taxon>
        <taxon>Fungi</taxon>
        <taxon>Dikarya</taxon>
        <taxon>Ascomycota</taxon>
        <taxon>Pezizomycotina</taxon>
        <taxon>Sordariomycetes</taxon>
        <taxon>Hypocreomycetidae</taxon>
        <taxon>Hypocreales</taxon>
        <taxon>Hypocreaceae</taxon>
        <taxon>Trichoderma</taxon>
    </lineage>
</organism>
<dbReference type="Proteomes" id="UP000801864">
    <property type="component" value="Unassembled WGS sequence"/>
</dbReference>
<evidence type="ECO:0000313" key="2">
    <source>
        <dbReference type="EMBL" id="KAF3058739.1"/>
    </source>
</evidence>
<reference evidence="2 3" key="1">
    <citation type="submission" date="2018-06" db="EMBL/GenBank/DDBJ databases">
        <title>Genome analysis of cellulolytic fungus Trichoderma lentiforme CFAM-422.</title>
        <authorList>
            <person name="Steindorff A.S."/>
            <person name="Formighieri E.F."/>
            <person name="Midorikawa G.E.O."/>
            <person name="Tamietti M.S."/>
            <person name="Ramos E.Z."/>
            <person name="Silva A.S."/>
            <person name="Bon E.P.S."/>
            <person name="Mendes T.D."/>
            <person name="Damaso M.C.T."/>
            <person name="Favaro L.C.L."/>
        </authorList>
    </citation>
    <scope>NUCLEOTIDE SEQUENCE [LARGE SCALE GENOMIC DNA]</scope>
    <source>
        <strain evidence="2 3">CFAM-422</strain>
    </source>
</reference>
<proteinExistence type="predicted"/>
<feature type="region of interest" description="Disordered" evidence="1">
    <location>
        <begin position="22"/>
        <end position="44"/>
    </location>
</feature>
<comment type="caution">
    <text evidence="2">The sequence shown here is derived from an EMBL/GenBank/DDBJ whole genome shotgun (WGS) entry which is preliminary data.</text>
</comment>
<accession>A0A9P4X5K2</accession>
<dbReference type="AlphaFoldDB" id="A0A9P4X5K2"/>